<dbReference type="Proteomes" id="UP000054717">
    <property type="component" value="Unassembled WGS sequence"/>
</dbReference>
<evidence type="ECO:0008006" key="3">
    <source>
        <dbReference type="Google" id="ProtNLM"/>
    </source>
</evidence>
<protein>
    <recommendedName>
        <fullName evidence="3">DUF2917 domain-containing protein</fullName>
    </recommendedName>
</protein>
<reference evidence="1" key="1">
    <citation type="submission" date="2016-01" db="EMBL/GenBank/DDBJ databases">
        <authorList>
            <person name="Peeters Charlotte."/>
        </authorList>
    </citation>
    <scope>NUCLEOTIDE SEQUENCE</scope>
    <source>
        <strain evidence="1">LMG 22936</strain>
    </source>
</reference>
<evidence type="ECO:0000313" key="2">
    <source>
        <dbReference type="Proteomes" id="UP000054717"/>
    </source>
</evidence>
<keyword evidence="2" id="KW-1185">Reference proteome</keyword>
<proteinExistence type="predicted"/>
<name>A0A158ICY8_9BURK</name>
<dbReference type="Pfam" id="PF11142">
    <property type="entry name" value="DUF2917"/>
    <property type="match status" value="1"/>
</dbReference>
<comment type="caution">
    <text evidence="1">The sequence shown here is derived from an EMBL/GenBank/DDBJ whole genome shotgun (WGS) entry which is preliminary data.</text>
</comment>
<sequence>MNEVLSQVTHARRGSKARVVEYFEVQPRQTLSWRLPRDAELRVDEAALWLTREGDLYGYWLLPGDVALLARGERVWVSSDPERPIEASLTTYRRTGLTQAGRWLARIWPRIARSSNASAF</sequence>
<gene>
    <name evidence="1" type="ORF">AWB66_02963</name>
</gene>
<organism evidence="1 2">
    <name type="scientific">Caballeronia telluris</name>
    <dbReference type="NCBI Taxonomy" id="326475"/>
    <lineage>
        <taxon>Bacteria</taxon>
        <taxon>Pseudomonadati</taxon>
        <taxon>Pseudomonadota</taxon>
        <taxon>Betaproteobacteria</taxon>
        <taxon>Burkholderiales</taxon>
        <taxon>Burkholderiaceae</taxon>
        <taxon>Caballeronia</taxon>
    </lineage>
</organism>
<evidence type="ECO:0000313" key="1">
    <source>
        <dbReference type="EMBL" id="SAL54472.1"/>
    </source>
</evidence>
<dbReference type="InterPro" id="IPR021317">
    <property type="entry name" value="DUF2917"/>
</dbReference>
<accession>A0A158ICY8</accession>
<dbReference type="RefSeq" id="WP_087631018.1">
    <property type="nucleotide sequence ID" value="NZ_FCNZ02000010.1"/>
</dbReference>
<dbReference type="EMBL" id="FCNZ02000010">
    <property type="protein sequence ID" value="SAL54472.1"/>
    <property type="molecule type" value="Genomic_DNA"/>
</dbReference>
<dbReference type="AlphaFoldDB" id="A0A158ICY8"/>